<comment type="caution">
    <text evidence="1">The sequence shown here is derived from an EMBL/GenBank/DDBJ whole genome shotgun (WGS) entry which is preliminary data.</text>
</comment>
<evidence type="ECO:0000313" key="1">
    <source>
        <dbReference type="EMBL" id="PIS31191.1"/>
    </source>
</evidence>
<protein>
    <submittedName>
        <fullName evidence="1">Uncharacterized protein</fullName>
    </submittedName>
</protein>
<organism evidence="1 2">
    <name type="scientific">Candidatus Saganbacteria bacterium CG08_land_8_20_14_0_20_45_16</name>
    <dbReference type="NCBI Taxonomy" id="2014293"/>
    <lineage>
        <taxon>Bacteria</taxon>
        <taxon>Bacillati</taxon>
        <taxon>Saganbacteria</taxon>
    </lineage>
</organism>
<dbReference type="AlphaFoldDB" id="A0A2H0Y0Z3"/>
<name>A0A2H0Y0Z3_UNCSA</name>
<dbReference type="Proteomes" id="UP000231343">
    <property type="component" value="Unassembled WGS sequence"/>
</dbReference>
<proteinExistence type="predicted"/>
<sequence>MKFSIHPMSLVTIMLELRARSLLLAIIITGMPELRAHTKPCWLIQGTPVGALVLMAEQSFQA</sequence>
<evidence type="ECO:0000313" key="2">
    <source>
        <dbReference type="Proteomes" id="UP000231343"/>
    </source>
</evidence>
<reference evidence="1 2" key="1">
    <citation type="submission" date="2017-09" db="EMBL/GenBank/DDBJ databases">
        <title>Depth-based differentiation of microbial function through sediment-hosted aquifers and enrichment of novel symbionts in the deep terrestrial subsurface.</title>
        <authorList>
            <person name="Probst A.J."/>
            <person name="Ladd B."/>
            <person name="Jarett J.K."/>
            <person name="Geller-Mcgrath D.E."/>
            <person name="Sieber C.M."/>
            <person name="Emerson J.B."/>
            <person name="Anantharaman K."/>
            <person name="Thomas B.C."/>
            <person name="Malmstrom R."/>
            <person name="Stieglmeier M."/>
            <person name="Klingl A."/>
            <person name="Woyke T."/>
            <person name="Ryan C.M."/>
            <person name="Banfield J.F."/>
        </authorList>
    </citation>
    <scope>NUCLEOTIDE SEQUENCE [LARGE SCALE GENOMIC DNA]</scope>
    <source>
        <strain evidence="1">CG08_land_8_20_14_0_20_45_16</strain>
    </source>
</reference>
<dbReference type="EMBL" id="PEYM01000033">
    <property type="protein sequence ID" value="PIS31191.1"/>
    <property type="molecule type" value="Genomic_DNA"/>
</dbReference>
<gene>
    <name evidence="1" type="ORF">COT42_01705</name>
</gene>
<accession>A0A2H0Y0Z3</accession>